<dbReference type="PANTHER" id="PTHR34107">
    <property type="entry name" value="SLL0198 PROTEIN-RELATED"/>
    <property type="match status" value="1"/>
</dbReference>
<dbReference type="InterPro" id="IPR008538">
    <property type="entry name" value="Uma2"/>
</dbReference>
<evidence type="ECO:0000313" key="2">
    <source>
        <dbReference type="EMBL" id="MCP2727878.1"/>
    </source>
</evidence>
<dbReference type="InterPro" id="IPR012296">
    <property type="entry name" value="Nuclease_put_TT1808"/>
</dbReference>
<dbReference type="EMBL" id="JAMZMM010000030">
    <property type="protein sequence ID" value="MCP2727878.1"/>
    <property type="molecule type" value="Genomic_DNA"/>
</dbReference>
<accession>A0AAE3GQA9</accession>
<protein>
    <submittedName>
        <fullName evidence="2">Uma2 family endonuclease</fullName>
    </submittedName>
</protein>
<comment type="caution">
    <text evidence="2">The sequence shown here is derived from an EMBL/GenBank/DDBJ whole genome shotgun (WGS) entry which is preliminary data.</text>
</comment>
<keyword evidence="3" id="KW-1185">Reference proteome</keyword>
<keyword evidence="2" id="KW-0378">Hydrolase</keyword>
<reference evidence="2" key="1">
    <citation type="submission" date="2022-06" db="EMBL/GenBank/DDBJ databases">
        <title>New cyanobacteria of genus Symplocastrum in benthos of Lake Baikal.</title>
        <authorList>
            <person name="Sorokovikova E."/>
            <person name="Tikhonova I."/>
            <person name="Krasnopeev A."/>
            <person name="Evseev P."/>
            <person name="Gladkikh A."/>
            <person name="Belykh O."/>
        </authorList>
    </citation>
    <scope>NUCLEOTIDE SEQUENCE</scope>
    <source>
        <strain evidence="2">BBK-W-15</strain>
    </source>
</reference>
<dbReference type="Proteomes" id="UP001204953">
    <property type="component" value="Unassembled WGS sequence"/>
</dbReference>
<dbReference type="CDD" id="cd06260">
    <property type="entry name" value="DUF820-like"/>
    <property type="match status" value="1"/>
</dbReference>
<evidence type="ECO:0000259" key="1">
    <source>
        <dbReference type="Pfam" id="PF05685"/>
    </source>
</evidence>
<gene>
    <name evidence="2" type="ORF">NJ959_05220</name>
</gene>
<dbReference type="Gene3D" id="3.90.1570.10">
    <property type="entry name" value="tt1808, chain A"/>
    <property type="match status" value="1"/>
</dbReference>
<dbReference type="RefSeq" id="WP_254010685.1">
    <property type="nucleotide sequence ID" value="NZ_JAMZMM010000030.1"/>
</dbReference>
<dbReference type="PANTHER" id="PTHR34107:SF5">
    <property type="entry name" value="SLL1355 PROTEIN"/>
    <property type="match status" value="1"/>
</dbReference>
<sequence length="190" mass="20882">MVQALTKPFTLAEFLELPETKPASEYINGQIIQKPMPQGKHSKLQGKLVTVINNIVEASQIALALPELRCTFGGRSIVPDIAIFTWHRIPLDEEGDIANVFAAHPDWTIKILSPDQSYTKVTNNILHCLNGGCEMGWLLDPAEKSAIAFPVGQQPIFLSEADLVMLTPGFMGDFKLTVGELFGWLKPGIV</sequence>
<organism evidence="2 3">
    <name type="scientific">Limnofasciculus baicalensis BBK-W-15</name>
    <dbReference type="NCBI Taxonomy" id="2699891"/>
    <lineage>
        <taxon>Bacteria</taxon>
        <taxon>Bacillati</taxon>
        <taxon>Cyanobacteriota</taxon>
        <taxon>Cyanophyceae</taxon>
        <taxon>Coleofasciculales</taxon>
        <taxon>Coleofasciculaceae</taxon>
        <taxon>Limnofasciculus</taxon>
        <taxon>Limnofasciculus baicalensis</taxon>
    </lineage>
</organism>
<dbReference type="GO" id="GO:0004519">
    <property type="term" value="F:endonuclease activity"/>
    <property type="evidence" value="ECO:0007669"/>
    <property type="project" value="UniProtKB-KW"/>
</dbReference>
<feature type="domain" description="Putative restriction endonuclease" evidence="1">
    <location>
        <begin position="12"/>
        <end position="178"/>
    </location>
</feature>
<proteinExistence type="predicted"/>
<keyword evidence="2" id="KW-0540">Nuclease</keyword>
<dbReference type="InterPro" id="IPR011335">
    <property type="entry name" value="Restrct_endonuc-II-like"/>
</dbReference>
<dbReference type="Pfam" id="PF05685">
    <property type="entry name" value="Uma2"/>
    <property type="match status" value="1"/>
</dbReference>
<keyword evidence="2" id="KW-0255">Endonuclease</keyword>
<name>A0AAE3GQA9_9CYAN</name>
<dbReference type="SUPFAM" id="SSF52980">
    <property type="entry name" value="Restriction endonuclease-like"/>
    <property type="match status" value="1"/>
</dbReference>
<evidence type="ECO:0000313" key="3">
    <source>
        <dbReference type="Proteomes" id="UP001204953"/>
    </source>
</evidence>
<dbReference type="AlphaFoldDB" id="A0AAE3GQA9"/>